<evidence type="ECO:0000256" key="8">
    <source>
        <dbReference type="ARBA" id="ARBA00023201"/>
    </source>
</evidence>
<dbReference type="InParanoid" id="A0A0V0QM92"/>
<evidence type="ECO:0000256" key="6">
    <source>
        <dbReference type="ARBA" id="ARBA00023065"/>
    </source>
</evidence>
<feature type="transmembrane region" description="Helical" evidence="10">
    <location>
        <begin position="672"/>
        <end position="696"/>
    </location>
</feature>
<feature type="transmembrane region" description="Helical" evidence="10">
    <location>
        <begin position="528"/>
        <end position="548"/>
    </location>
</feature>
<evidence type="ECO:0000313" key="12">
    <source>
        <dbReference type="EMBL" id="KRX03387.1"/>
    </source>
</evidence>
<evidence type="ECO:0000256" key="9">
    <source>
        <dbReference type="SAM" id="MobiDB-lite"/>
    </source>
</evidence>
<name>A0A0V0QM92_PSEPJ</name>
<feature type="transmembrane region" description="Helical" evidence="10">
    <location>
        <begin position="429"/>
        <end position="452"/>
    </location>
</feature>
<accession>A0A0V0QM92</accession>
<feature type="transmembrane region" description="Helical" evidence="10">
    <location>
        <begin position="350"/>
        <end position="375"/>
    </location>
</feature>
<evidence type="ECO:0000256" key="1">
    <source>
        <dbReference type="ARBA" id="ARBA00004141"/>
    </source>
</evidence>
<dbReference type="Proteomes" id="UP000054937">
    <property type="component" value="Unassembled WGS sequence"/>
</dbReference>
<protein>
    <recommendedName>
        <fullName evidence="11">Cation/H+ exchanger transmembrane domain-containing protein</fullName>
    </recommendedName>
</protein>
<dbReference type="GO" id="GO:0015385">
    <property type="term" value="F:sodium:proton antiporter activity"/>
    <property type="evidence" value="ECO:0007669"/>
    <property type="project" value="InterPro"/>
</dbReference>
<dbReference type="InterPro" id="IPR006153">
    <property type="entry name" value="Cation/H_exchanger_TM"/>
</dbReference>
<feature type="transmembrane region" description="Helical" evidence="10">
    <location>
        <begin position="472"/>
        <end position="493"/>
    </location>
</feature>
<sequence>MHSFTEKEQKTFKEEIQDFQDNLKITMKNILLQAQEKSNLGNIQFDNIDQFVEQKLLQKSLRFGEKKKYLLIGQLLYLKTQFQNEKCSNLDNKIDQLKLKGSYTDEIKKFLSQKINQSHIFHGEQFSPQNYEFVSKFHYTDDCIYIILLENEIENENFVPLVKIGYTKNISDRFSSHLKKYKKFSCLQGQNHQSMDLCQQEVQGQDEKGCNINNEDQPKLQKDTISANIQSYNSEQCENLDETQNETQIENLSNYDQLQDTKDANQQLYDKNEKQDGHGHDGESEEGNEFFTHLALLSAFIVLICYITFGAWAEHNKMEFNPNFFMLFILPPIIFAGGYNLKKRRFFQNFFYIVLFGLFGTLINFSIVSSLTYLINSWKLVRRYSDLSQAVNLPFSLILNYSATICATDSVAALAMIKPEKYPKLFSVIFGEGMVNDSVAIILFQTVKSLFPVEGEQTTMRWYTAFEVTGDFLLNAFGAIAFGLITGLGGALITKHLRFISHNPVIETCLIFFLGFIAYMLAELLEWSGVIAILVSGISMSHYLYYNLSKQGQKTTGTTFNFISLVAEAFLYVYLGISVWQNKSVDDDSQSIAWSWTFFVLQLVIIFIARVTSIFGTSAIGYLFKRKGSWRLNPNELAMICYAGIIRGAIAFALIQTIVVKGTGEIREAVQIIQSTTIFIVIFTTVILGGTMPLFINWNIKSMNKRNIRQTVGSDEDNNSEIKSKLLNKGESKNDTIYKGGTQKQWKSKDEKFLKNCFIYDYANRKDEILKEKKRQKLLEQFPEQEIKDSMLIQEEEEEIQRRMSQISGAYQSLNINDQENEEENQVTDASEMKEKVNKSRTINFGDSQI</sequence>
<gene>
    <name evidence="12" type="ORF">PPERSA_12666</name>
</gene>
<dbReference type="EMBL" id="LDAU01000133">
    <property type="protein sequence ID" value="KRX03387.1"/>
    <property type="molecule type" value="Genomic_DNA"/>
</dbReference>
<dbReference type="InterPro" id="IPR004709">
    <property type="entry name" value="NaH_exchanger"/>
</dbReference>
<feature type="region of interest" description="Disordered" evidence="9">
    <location>
        <begin position="813"/>
        <end position="850"/>
    </location>
</feature>
<dbReference type="PANTHER" id="PTHR10110">
    <property type="entry name" value="SODIUM/HYDROGEN EXCHANGER"/>
    <property type="match status" value="1"/>
</dbReference>
<feature type="transmembrane region" description="Helical" evidence="10">
    <location>
        <begin position="290"/>
        <end position="312"/>
    </location>
</feature>
<evidence type="ECO:0000256" key="7">
    <source>
        <dbReference type="ARBA" id="ARBA00023136"/>
    </source>
</evidence>
<evidence type="ECO:0000256" key="4">
    <source>
        <dbReference type="ARBA" id="ARBA00022989"/>
    </source>
</evidence>
<evidence type="ECO:0000313" key="13">
    <source>
        <dbReference type="Proteomes" id="UP000054937"/>
    </source>
</evidence>
<dbReference type="OrthoDB" id="196264at2759"/>
<dbReference type="Pfam" id="PF00999">
    <property type="entry name" value="Na_H_Exchanger"/>
    <property type="match status" value="1"/>
</dbReference>
<dbReference type="GO" id="GO:0005886">
    <property type="term" value="C:plasma membrane"/>
    <property type="evidence" value="ECO:0007669"/>
    <property type="project" value="TreeGrafter"/>
</dbReference>
<dbReference type="InterPro" id="IPR018422">
    <property type="entry name" value="Cation/H_exchanger_CPA1"/>
</dbReference>
<feature type="transmembrane region" description="Helical" evidence="10">
    <location>
        <begin position="505"/>
        <end position="522"/>
    </location>
</feature>
<proteinExistence type="predicted"/>
<keyword evidence="2" id="KW-0813">Transport</keyword>
<organism evidence="12 13">
    <name type="scientific">Pseudocohnilembus persalinus</name>
    <name type="common">Ciliate</name>
    <dbReference type="NCBI Taxonomy" id="266149"/>
    <lineage>
        <taxon>Eukaryota</taxon>
        <taxon>Sar</taxon>
        <taxon>Alveolata</taxon>
        <taxon>Ciliophora</taxon>
        <taxon>Intramacronucleata</taxon>
        <taxon>Oligohymenophorea</taxon>
        <taxon>Scuticociliatia</taxon>
        <taxon>Philasterida</taxon>
        <taxon>Pseudocohnilembidae</taxon>
        <taxon>Pseudocohnilembus</taxon>
    </lineage>
</organism>
<feature type="transmembrane region" description="Helical" evidence="10">
    <location>
        <begin position="395"/>
        <end position="417"/>
    </location>
</feature>
<dbReference type="GO" id="GO:0051453">
    <property type="term" value="P:regulation of intracellular pH"/>
    <property type="evidence" value="ECO:0007669"/>
    <property type="project" value="TreeGrafter"/>
</dbReference>
<keyword evidence="8" id="KW-0739">Sodium transport</keyword>
<keyword evidence="3 10" id="KW-0812">Transmembrane</keyword>
<evidence type="ECO:0000256" key="2">
    <source>
        <dbReference type="ARBA" id="ARBA00022448"/>
    </source>
</evidence>
<evidence type="ECO:0000259" key="11">
    <source>
        <dbReference type="Pfam" id="PF00999"/>
    </source>
</evidence>
<dbReference type="GO" id="GO:0015386">
    <property type="term" value="F:potassium:proton antiporter activity"/>
    <property type="evidence" value="ECO:0007669"/>
    <property type="project" value="TreeGrafter"/>
</dbReference>
<feature type="transmembrane region" description="Helical" evidence="10">
    <location>
        <begin position="560"/>
        <end position="580"/>
    </location>
</feature>
<comment type="caution">
    <text evidence="12">The sequence shown here is derived from an EMBL/GenBank/DDBJ whole genome shotgun (WGS) entry which is preliminary data.</text>
</comment>
<evidence type="ECO:0000256" key="3">
    <source>
        <dbReference type="ARBA" id="ARBA00022692"/>
    </source>
</evidence>
<dbReference type="Gene3D" id="6.10.140.1330">
    <property type="match status" value="1"/>
</dbReference>
<keyword evidence="6" id="KW-0406">Ion transport</keyword>
<feature type="transmembrane region" description="Helical" evidence="10">
    <location>
        <begin position="636"/>
        <end position="660"/>
    </location>
</feature>
<comment type="subcellular location">
    <subcellularLocation>
        <location evidence="1">Membrane</location>
        <topology evidence="1">Multi-pass membrane protein</topology>
    </subcellularLocation>
</comment>
<dbReference type="PANTHER" id="PTHR10110:SF187">
    <property type="entry name" value="SODIUM_HYDROGEN EXCHANGER"/>
    <property type="match status" value="1"/>
</dbReference>
<dbReference type="GO" id="GO:0098719">
    <property type="term" value="P:sodium ion import across plasma membrane"/>
    <property type="evidence" value="ECO:0007669"/>
    <property type="project" value="TreeGrafter"/>
</dbReference>
<feature type="transmembrane region" description="Helical" evidence="10">
    <location>
        <begin position="324"/>
        <end position="341"/>
    </location>
</feature>
<reference evidence="12 13" key="1">
    <citation type="journal article" date="2015" name="Sci. Rep.">
        <title>Genome of the facultative scuticociliatosis pathogen Pseudocohnilembus persalinus provides insight into its virulence through horizontal gene transfer.</title>
        <authorList>
            <person name="Xiong J."/>
            <person name="Wang G."/>
            <person name="Cheng J."/>
            <person name="Tian M."/>
            <person name="Pan X."/>
            <person name="Warren A."/>
            <person name="Jiang C."/>
            <person name="Yuan D."/>
            <person name="Miao W."/>
        </authorList>
    </citation>
    <scope>NUCLEOTIDE SEQUENCE [LARGE SCALE GENOMIC DNA]</scope>
    <source>
        <strain evidence="12">36N120E</strain>
    </source>
</reference>
<keyword evidence="4 10" id="KW-1133">Transmembrane helix</keyword>
<dbReference type="PRINTS" id="PR01084">
    <property type="entry name" value="NAHEXCHNGR"/>
</dbReference>
<keyword evidence="13" id="KW-1185">Reference proteome</keyword>
<feature type="domain" description="Cation/H+ exchanger transmembrane" evidence="11">
    <location>
        <begin position="303"/>
        <end position="696"/>
    </location>
</feature>
<keyword evidence="7 10" id="KW-0472">Membrane</keyword>
<feature type="transmembrane region" description="Helical" evidence="10">
    <location>
        <begin position="600"/>
        <end position="624"/>
    </location>
</feature>
<evidence type="ECO:0000256" key="5">
    <source>
        <dbReference type="ARBA" id="ARBA00023053"/>
    </source>
</evidence>
<dbReference type="AlphaFoldDB" id="A0A0V0QM92"/>
<keyword evidence="5" id="KW-0915">Sodium</keyword>
<evidence type="ECO:0000256" key="10">
    <source>
        <dbReference type="SAM" id="Phobius"/>
    </source>
</evidence>
<dbReference type="OMA" id="ACITSKD"/>
<feature type="compositionally biased region" description="Polar residues" evidence="9">
    <location>
        <begin position="840"/>
        <end position="850"/>
    </location>
</feature>